<feature type="domain" description="Major facilitator superfamily (MFS) profile" evidence="8">
    <location>
        <begin position="33"/>
        <end position="446"/>
    </location>
</feature>
<comment type="caution">
    <text evidence="9">The sequence shown here is derived from an EMBL/GenBank/DDBJ whole genome shotgun (WGS) entry which is preliminary data.</text>
</comment>
<keyword evidence="4 7" id="KW-1133">Transmembrane helix</keyword>
<name>A0AAE0IXD8_9PEZI</name>
<comment type="subcellular location">
    <subcellularLocation>
        <location evidence="1">Membrane</location>
        <topology evidence="1">Multi-pass membrane protein</topology>
    </subcellularLocation>
</comment>
<dbReference type="InterPro" id="IPR020846">
    <property type="entry name" value="MFS_dom"/>
</dbReference>
<feature type="transmembrane region" description="Helical" evidence="7">
    <location>
        <begin position="354"/>
        <end position="374"/>
    </location>
</feature>
<proteinExistence type="predicted"/>
<feature type="transmembrane region" description="Helical" evidence="7">
    <location>
        <begin position="386"/>
        <end position="406"/>
    </location>
</feature>
<reference evidence="9" key="2">
    <citation type="submission" date="2023-06" db="EMBL/GenBank/DDBJ databases">
        <authorList>
            <consortium name="Lawrence Berkeley National Laboratory"/>
            <person name="Haridas S."/>
            <person name="Hensen N."/>
            <person name="Bonometti L."/>
            <person name="Westerberg I."/>
            <person name="Brannstrom I.O."/>
            <person name="Guillou S."/>
            <person name="Cros-Aarteil S."/>
            <person name="Calhoun S."/>
            <person name="Kuo A."/>
            <person name="Mondo S."/>
            <person name="Pangilinan J."/>
            <person name="Riley R."/>
            <person name="Labutti K."/>
            <person name="Andreopoulos B."/>
            <person name="Lipzen A."/>
            <person name="Chen C."/>
            <person name="Yanf M."/>
            <person name="Daum C."/>
            <person name="Ng V."/>
            <person name="Clum A."/>
            <person name="Steindorff A."/>
            <person name="Ohm R."/>
            <person name="Martin F."/>
            <person name="Silar P."/>
            <person name="Natvig D."/>
            <person name="Lalanne C."/>
            <person name="Gautier V."/>
            <person name="Ament-Velasquez S.L."/>
            <person name="Kruys A."/>
            <person name="Hutchinson M.I."/>
            <person name="Powell A.J."/>
            <person name="Barry K."/>
            <person name="Miller A.N."/>
            <person name="Grigoriev I.V."/>
            <person name="Debuchy R."/>
            <person name="Gladieux P."/>
            <person name="Thoren M.H."/>
            <person name="Johannesson H."/>
        </authorList>
    </citation>
    <scope>NUCLEOTIDE SEQUENCE</scope>
    <source>
        <strain evidence="9">SMH4131-1</strain>
    </source>
</reference>
<reference evidence="9" key="1">
    <citation type="journal article" date="2023" name="Mol. Phylogenet. Evol.">
        <title>Genome-scale phylogeny and comparative genomics of the fungal order Sordariales.</title>
        <authorList>
            <person name="Hensen N."/>
            <person name="Bonometti L."/>
            <person name="Westerberg I."/>
            <person name="Brannstrom I.O."/>
            <person name="Guillou S."/>
            <person name="Cros-Aarteil S."/>
            <person name="Calhoun S."/>
            <person name="Haridas S."/>
            <person name="Kuo A."/>
            <person name="Mondo S."/>
            <person name="Pangilinan J."/>
            <person name="Riley R."/>
            <person name="LaButti K."/>
            <person name="Andreopoulos B."/>
            <person name="Lipzen A."/>
            <person name="Chen C."/>
            <person name="Yan M."/>
            <person name="Daum C."/>
            <person name="Ng V."/>
            <person name="Clum A."/>
            <person name="Steindorff A."/>
            <person name="Ohm R.A."/>
            <person name="Martin F."/>
            <person name="Silar P."/>
            <person name="Natvig D.O."/>
            <person name="Lalanne C."/>
            <person name="Gautier V."/>
            <person name="Ament-Velasquez S.L."/>
            <person name="Kruys A."/>
            <person name="Hutchinson M.I."/>
            <person name="Powell A.J."/>
            <person name="Barry K."/>
            <person name="Miller A.N."/>
            <person name="Grigoriev I.V."/>
            <person name="Debuchy R."/>
            <person name="Gladieux P."/>
            <person name="Hiltunen Thoren M."/>
            <person name="Johannesson H."/>
        </authorList>
    </citation>
    <scope>NUCLEOTIDE SEQUENCE</scope>
    <source>
        <strain evidence="9">SMH4131-1</strain>
    </source>
</reference>
<evidence type="ECO:0000256" key="5">
    <source>
        <dbReference type="ARBA" id="ARBA00023136"/>
    </source>
</evidence>
<dbReference type="Gene3D" id="1.20.1250.20">
    <property type="entry name" value="MFS general substrate transporter like domains"/>
    <property type="match status" value="2"/>
</dbReference>
<feature type="transmembrane region" description="Helical" evidence="7">
    <location>
        <begin position="162"/>
        <end position="181"/>
    </location>
</feature>
<feature type="compositionally biased region" description="Basic and acidic residues" evidence="6">
    <location>
        <begin position="8"/>
        <end position="20"/>
    </location>
</feature>
<evidence type="ECO:0000256" key="6">
    <source>
        <dbReference type="SAM" id="MobiDB-lite"/>
    </source>
</evidence>
<dbReference type="EMBL" id="JAUEPO010000002">
    <property type="protein sequence ID" value="KAK3332977.1"/>
    <property type="molecule type" value="Genomic_DNA"/>
</dbReference>
<protein>
    <submittedName>
        <fullName evidence="9">Major facilitator superfamily domain-containing protein</fullName>
    </submittedName>
</protein>
<accession>A0AAE0IXD8</accession>
<dbReference type="PANTHER" id="PTHR43791">
    <property type="entry name" value="PERMEASE-RELATED"/>
    <property type="match status" value="1"/>
</dbReference>
<evidence type="ECO:0000313" key="9">
    <source>
        <dbReference type="EMBL" id="KAK3332977.1"/>
    </source>
</evidence>
<feature type="transmembrane region" description="Helical" evidence="7">
    <location>
        <begin position="263"/>
        <end position="286"/>
    </location>
</feature>
<feature type="transmembrane region" description="Helical" evidence="7">
    <location>
        <begin position="100"/>
        <end position="118"/>
    </location>
</feature>
<dbReference type="InterPro" id="IPR036259">
    <property type="entry name" value="MFS_trans_sf"/>
</dbReference>
<dbReference type="PANTHER" id="PTHR43791:SF21">
    <property type="entry name" value="MAJOR FACILITATOR SUPERFAMILY (MFS) PROFILE DOMAIN-CONTAINING PROTEIN"/>
    <property type="match status" value="1"/>
</dbReference>
<evidence type="ECO:0000256" key="4">
    <source>
        <dbReference type="ARBA" id="ARBA00022989"/>
    </source>
</evidence>
<feature type="transmembrane region" description="Helical" evidence="7">
    <location>
        <begin position="193"/>
        <end position="213"/>
    </location>
</feature>
<dbReference type="PROSITE" id="PS50850">
    <property type="entry name" value="MFS"/>
    <property type="match status" value="1"/>
</dbReference>
<feature type="transmembrane region" description="Helical" evidence="7">
    <location>
        <begin position="70"/>
        <end position="88"/>
    </location>
</feature>
<keyword evidence="3 7" id="KW-0812">Transmembrane</keyword>
<evidence type="ECO:0000259" key="8">
    <source>
        <dbReference type="PROSITE" id="PS50850"/>
    </source>
</evidence>
<dbReference type="AlphaFoldDB" id="A0AAE0IXD8"/>
<keyword evidence="5 7" id="KW-0472">Membrane</keyword>
<evidence type="ECO:0000256" key="2">
    <source>
        <dbReference type="ARBA" id="ARBA00022448"/>
    </source>
</evidence>
<dbReference type="SUPFAM" id="SSF103473">
    <property type="entry name" value="MFS general substrate transporter"/>
    <property type="match status" value="1"/>
</dbReference>
<dbReference type="Pfam" id="PF07690">
    <property type="entry name" value="MFS_1"/>
    <property type="match status" value="1"/>
</dbReference>
<evidence type="ECO:0000256" key="1">
    <source>
        <dbReference type="ARBA" id="ARBA00004141"/>
    </source>
</evidence>
<evidence type="ECO:0000313" key="10">
    <source>
        <dbReference type="Proteomes" id="UP001286456"/>
    </source>
</evidence>
<dbReference type="Proteomes" id="UP001286456">
    <property type="component" value="Unassembled WGS sequence"/>
</dbReference>
<evidence type="ECO:0000256" key="7">
    <source>
        <dbReference type="SAM" id="Phobius"/>
    </source>
</evidence>
<evidence type="ECO:0000256" key="3">
    <source>
        <dbReference type="ARBA" id="ARBA00022692"/>
    </source>
</evidence>
<feature type="transmembrane region" description="Helical" evidence="7">
    <location>
        <begin position="418"/>
        <end position="435"/>
    </location>
</feature>
<feature type="region of interest" description="Disordered" evidence="6">
    <location>
        <begin position="1"/>
        <end position="20"/>
    </location>
</feature>
<gene>
    <name evidence="9" type="ORF">B0T19DRAFT_355823</name>
</gene>
<dbReference type="GO" id="GO:0022857">
    <property type="term" value="F:transmembrane transporter activity"/>
    <property type="evidence" value="ECO:0007669"/>
    <property type="project" value="InterPro"/>
</dbReference>
<dbReference type="GO" id="GO:0016020">
    <property type="term" value="C:membrane"/>
    <property type="evidence" value="ECO:0007669"/>
    <property type="project" value="UniProtKB-SubCell"/>
</dbReference>
<keyword evidence="2" id="KW-0813">Transport</keyword>
<feature type="transmembrane region" description="Helical" evidence="7">
    <location>
        <begin position="328"/>
        <end position="347"/>
    </location>
</feature>
<keyword evidence="10" id="KW-1185">Reference proteome</keyword>
<dbReference type="FunFam" id="1.20.1250.20:FF:000013">
    <property type="entry name" value="MFS general substrate transporter"/>
    <property type="match status" value="1"/>
</dbReference>
<sequence>MSAISPRHPHETPLSDEEEKRQRRVNCKIDAALLPLLSLLYLFNGLDRGNIGNAQTQGFTHDIGVEPDDLNFAVSLFFVTFVLLQPFSAAVGQWLGPTRWIPLIMICWGVLTLAQAFIKGRAALITTRLLIGAFEAGFYPTATGYLATFYSPYDLARRLGMFYGQYAVAGAFSGAISFAIFQIHHPSLKSWQMLFIIEGTLTCVVALIAWAWLPAGLQSAWFLTEEERKLALERLPETASSLSSSSARLTARDFIETAKDWKLWFVLVFNICASVPSTAFSVFLPLVVEGMGYSSLQANLMSVPPFICGAAGLYMFAASSDAHRERGYHIVAGILLSLVGLVTIVTTATGIAKYIGLCIFLSGSYVAPLLTVAWLSNNTPAPGKRFLVIGVNGWGNLAGVIGSLLFRQEYAPAYRTPFFATLGFVAAALGGYLAYRFTLRAVNARRAAIGRGKSESEREVEEMDEVRYADRKWTFVYGL</sequence>
<dbReference type="InterPro" id="IPR011701">
    <property type="entry name" value="MFS"/>
</dbReference>
<feature type="transmembrane region" description="Helical" evidence="7">
    <location>
        <begin position="298"/>
        <end position="316"/>
    </location>
</feature>
<dbReference type="FunFam" id="1.20.1250.20:FF:000018">
    <property type="entry name" value="MFS transporter permease"/>
    <property type="match status" value="1"/>
</dbReference>
<organism evidence="9 10">
    <name type="scientific">Cercophora scortea</name>
    <dbReference type="NCBI Taxonomy" id="314031"/>
    <lineage>
        <taxon>Eukaryota</taxon>
        <taxon>Fungi</taxon>
        <taxon>Dikarya</taxon>
        <taxon>Ascomycota</taxon>
        <taxon>Pezizomycotina</taxon>
        <taxon>Sordariomycetes</taxon>
        <taxon>Sordariomycetidae</taxon>
        <taxon>Sordariales</taxon>
        <taxon>Lasiosphaeriaceae</taxon>
        <taxon>Cercophora</taxon>
    </lineage>
</organism>